<reference evidence="1 2" key="1">
    <citation type="journal article" date="2014" name="BMC Genomics">
        <title>Genome sequencing of four Aureobasidium pullulans varieties: biotechnological potential, stress tolerance, and description of new species.</title>
        <authorList>
            <person name="Gostin Ar C."/>
            <person name="Ohm R.A."/>
            <person name="Kogej T."/>
            <person name="Sonjak S."/>
            <person name="Turk M."/>
            <person name="Zajc J."/>
            <person name="Zalar P."/>
            <person name="Grube M."/>
            <person name="Sun H."/>
            <person name="Han J."/>
            <person name="Sharma A."/>
            <person name="Chiniquy J."/>
            <person name="Ngan C.Y."/>
            <person name="Lipzen A."/>
            <person name="Barry K."/>
            <person name="Grigoriev I.V."/>
            <person name="Gunde-Cimerman N."/>
        </authorList>
    </citation>
    <scope>NUCLEOTIDE SEQUENCE [LARGE SCALE GENOMIC DNA]</scope>
    <source>
        <strain evidence="1 2">EXF-2481</strain>
    </source>
</reference>
<accession>A0A074Z0M5</accession>
<dbReference type="HOGENOM" id="CLU_1578209_0_0_1"/>
<dbReference type="EMBL" id="KL584769">
    <property type="protein sequence ID" value="KEQ92616.1"/>
    <property type="molecule type" value="Genomic_DNA"/>
</dbReference>
<dbReference type="AlphaFoldDB" id="A0A074Z0M5"/>
<protein>
    <submittedName>
        <fullName evidence="1">Uncharacterized protein</fullName>
    </submittedName>
</protein>
<dbReference type="RefSeq" id="XP_013341235.1">
    <property type="nucleotide sequence ID" value="XM_013485781.1"/>
</dbReference>
<name>A0A074Z0M5_AURSE</name>
<sequence>MAGYQPSSTRKDVAIVGRDLFLLTLWSVLVLTRVHACMEIDDMAEYCIVTYSCSQQSVRFEVGKSPVIKTRYGLMTIHDRILSARKMMTNCQPSLDFTSDGPKPANSRIFAACTQKRPLGLDALGCSQRCFQHHVLIAVPAGQVPPIWHQHICAVYRQRTGVYYPGMIA</sequence>
<dbReference type="GeneID" id="25366791"/>
<gene>
    <name evidence="1" type="ORF">AUEXF2481DRAFT_411384</name>
</gene>
<dbReference type="InParanoid" id="A0A074Z0M5"/>
<evidence type="ECO:0000313" key="1">
    <source>
        <dbReference type="EMBL" id="KEQ92616.1"/>
    </source>
</evidence>
<keyword evidence="2" id="KW-1185">Reference proteome</keyword>
<dbReference type="Proteomes" id="UP000030641">
    <property type="component" value="Unassembled WGS sequence"/>
</dbReference>
<organism evidence="1 2">
    <name type="scientific">Aureobasidium subglaciale (strain EXF-2481)</name>
    <name type="common">Aureobasidium pullulans var. subglaciale</name>
    <dbReference type="NCBI Taxonomy" id="1043005"/>
    <lineage>
        <taxon>Eukaryota</taxon>
        <taxon>Fungi</taxon>
        <taxon>Dikarya</taxon>
        <taxon>Ascomycota</taxon>
        <taxon>Pezizomycotina</taxon>
        <taxon>Dothideomycetes</taxon>
        <taxon>Dothideomycetidae</taxon>
        <taxon>Dothideales</taxon>
        <taxon>Saccotheciaceae</taxon>
        <taxon>Aureobasidium</taxon>
    </lineage>
</organism>
<proteinExistence type="predicted"/>
<evidence type="ECO:0000313" key="2">
    <source>
        <dbReference type="Proteomes" id="UP000030641"/>
    </source>
</evidence>